<comment type="subcellular location">
    <subcellularLocation>
        <location evidence="1">Mitochondrion</location>
    </subcellularLocation>
</comment>
<dbReference type="GO" id="GO:0051536">
    <property type="term" value="F:iron-sulfur cluster binding"/>
    <property type="evidence" value="ECO:0007669"/>
    <property type="project" value="UniProtKB-KW"/>
</dbReference>
<evidence type="ECO:0000313" key="10">
    <source>
        <dbReference type="Proteomes" id="UP001180020"/>
    </source>
</evidence>
<dbReference type="EMBL" id="JAUJYO010000020">
    <property type="protein sequence ID" value="KAK1285538.1"/>
    <property type="molecule type" value="Genomic_DNA"/>
</dbReference>
<evidence type="ECO:0000256" key="6">
    <source>
        <dbReference type="ARBA" id="ARBA00023128"/>
    </source>
</evidence>
<dbReference type="InterPro" id="IPR029063">
    <property type="entry name" value="SAM-dependent_MTases_sf"/>
</dbReference>
<dbReference type="PANTHER" id="PTHR13184">
    <property type="entry name" value="37S RIBOSOMAL PROTEIN S22"/>
    <property type="match status" value="1"/>
</dbReference>
<evidence type="ECO:0000256" key="5">
    <source>
        <dbReference type="ARBA" id="ARBA00023014"/>
    </source>
</evidence>
<name>A0AAV9C8Y2_ACOCL</name>
<comment type="caution">
    <text evidence="9">The sequence shown here is derived from an EMBL/GenBank/DDBJ whole genome shotgun (WGS) entry which is preliminary data.</text>
</comment>
<accession>A0AAV9C8Y2</accession>
<dbReference type="AlphaFoldDB" id="A0AAV9C8Y2"/>
<comment type="function">
    <text evidence="7">Mitochondrial ribosome (mitoribosome) assembly factor. Binds at the interface of the head and body domains of the mitochondrial small ribosomal subunit (mt-SSU), occluding the mRNA channel and preventing compaction of the head domain towards the body. Probable inactive methyltransferase: retains the characteristic folding and ability to bind S-adenosyl-L-methionine, but it probably lost its methyltransferase activity.</text>
</comment>
<keyword evidence="5" id="KW-0411">Iron-sulfur</keyword>
<reference evidence="9" key="1">
    <citation type="journal article" date="2023" name="Nat. Commun.">
        <title>Diploid and tetraploid genomes of Acorus and the evolution of monocots.</title>
        <authorList>
            <person name="Ma L."/>
            <person name="Liu K.W."/>
            <person name="Li Z."/>
            <person name="Hsiao Y.Y."/>
            <person name="Qi Y."/>
            <person name="Fu T."/>
            <person name="Tang G.D."/>
            <person name="Zhang D."/>
            <person name="Sun W.H."/>
            <person name="Liu D.K."/>
            <person name="Li Y."/>
            <person name="Chen G.Z."/>
            <person name="Liu X.D."/>
            <person name="Liao X.Y."/>
            <person name="Jiang Y.T."/>
            <person name="Yu X."/>
            <person name="Hao Y."/>
            <person name="Huang J."/>
            <person name="Zhao X.W."/>
            <person name="Ke S."/>
            <person name="Chen Y.Y."/>
            <person name="Wu W.L."/>
            <person name="Hsu J.L."/>
            <person name="Lin Y.F."/>
            <person name="Huang M.D."/>
            <person name="Li C.Y."/>
            <person name="Huang L."/>
            <person name="Wang Z.W."/>
            <person name="Zhao X."/>
            <person name="Zhong W.Y."/>
            <person name="Peng D.H."/>
            <person name="Ahmad S."/>
            <person name="Lan S."/>
            <person name="Zhang J.S."/>
            <person name="Tsai W.C."/>
            <person name="Van de Peer Y."/>
            <person name="Liu Z.J."/>
        </authorList>
    </citation>
    <scope>NUCLEOTIDE SEQUENCE</scope>
    <source>
        <strain evidence="9">CP</strain>
    </source>
</reference>
<dbReference type="Gene3D" id="3.40.50.150">
    <property type="entry name" value="Vaccinia Virus protein VP39"/>
    <property type="match status" value="1"/>
</dbReference>
<organism evidence="9 10">
    <name type="scientific">Acorus calamus</name>
    <name type="common">Sweet flag</name>
    <dbReference type="NCBI Taxonomy" id="4465"/>
    <lineage>
        <taxon>Eukaryota</taxon>
        <taxon>Viridiplantae</taxon>
        <taxon>Streptophyta</taxon>
        <taxon>Embryophyta</taxon>
        <taxon>Tracheophyta</taxon>
        <taxon>Spermatophyta</taxon>
        <taxon>Magnoliopsida</taxon>
        <taxon>Liliopsida</taxon>
        <taxon>Acoraceae</taxon>
        <taxon>Acorus</taxon>
    </lineage>
</organism>
<evidence type="ECO:0000256" key="7">
    <source>
        <dbReference type="ARBA" id="ARBA00045681"/>
    </source>
</evidence>
<evidence type="ECO:0000256" key="3">
    <source>
        <dbReference type="ARBA" id="ARBA00022946"/>
    </source>
</evidence>
<dbReference type="InterPro" id="IPR015324">
    <property type="entry name" value="Ribosomal_Rsm22-like"/>
</dbReference>
<evidence type="ECO:0000256" key="4">
    <source>
        <dbReference type="ARBA" id="ARBA00023004"/>
    </source>
</evidence>
<evidence type="ECO:0000256" key="8">
    <source>
        <dbReference type="SAM" id="MobiDB-lite"/>
    </source>
</evidence>
<dbReference type="InterPro" id="IPR052571">
    <property type="entry name" value="Mt_RNA_Methyltransferase"/>
</dbReference>
<evidence type="ECO:0008006" key="11">
    <source>
        <dbReference type="Google" id="ProtNLM"/>
    </source>
</evidence>
<dbReference type="GO" id="GO:0046872">
    <property type="term" value="F:metal ion binding"/>
    <property type="evidence" value="ECO:0007669"/>
    <property type="project" value="UniProtKB-KW"/>
</dbReference>
<dbReference type="SUPFAM" id="SSF53335">
    <property type="entry name" value="S-adenosyl-L-methionine-dependent methyltransferases"/>
    <property type="match status" value="1"/>
</dbReference>
<evidence type="ECO:0000256" key="2">
    <source>
        <dbReference type="ARBA" id="ARBA00022723"/>
    </source>
</evidence>
<dbReference type="PANTHER" id="PTHR13184:SF5">
    <property type="entry name" value="METHYLTRANSFERASE-LIKE PROTEIN 17, MITOCHONDRIAL"/>
    <property type="match status" value="1"/>
</dbReference>
<sequence>MRVFTSETLRSAAKQSQGIHHVPPSLIRSIKRFLQEKEKAHMHRKVLRLSESFESIKDANLQLVMAASRELVEDPLKKCKERSKRWKIKSSYGDIGLTYGDDEAVAYVASRMPAVYSACHRVLREVRRRLPDFSPKRVLDFGSGPGTALWAMRGVWPRSLERVNLVEPSKTMQHTCQSLLEDLKDLPVIHSFESIQALTRNIEKTDREHDLVIASYALGEIPSLKDRITVVRQLWDLTRDVLVLVEPGTPHGFDIIHQMRSYILWMANRKCRKNEGASSKACEDMQNSNNMMALRTGAFVIAPCSHDGPCPLAKSEKYCHFVQRLERTSSQRTYKRSKGESLRGFEDEKFCFVALRRGVRPQETWPLDDVKFETDRQTVQEPEDLETDYEEQLLPEADEDISNEEPVSNNSDITDSDTDNGYNEEDEQVPADVGGGWGRIIFTPVRRGNRVTMDVCRSTKQDGSEGSFERIVISKMDNPSLHRQARKSLWGDLWPF</sequence>
<evidence type="ECO:0000256" key="1">
    <source>
        <dbReference type="ARBA" id="ARBA00004173"/>
    </source>
</evidence>
<keyword evidence="2" id="KW-0479">Metal-binding</keyword>
<dbReference type="GO" id="GO:0003735">
    <property type="term" value="F:structural constituent of ribosome"/>
    <property type="evidence" value="ECO:0007669"/>
    <property type="project" value="TreeGrafter"/>
</dbReference>
<keyword evidence="6" id="KW-0496">Mitochondrion</keyword>
<keyword evidence="4" id="KW-0408">Iron</keyword>
<keyword evidence="10" id="KW-1185">Reference proteome</keyword>
<dbReference type="GO" id="GO:0008168">
    <property type="term" value="F:methyltransferase activity"/>
    <property type="evidence" value="ECO:0007669"/>
    <property type="project" value="InterPro"/>
</dbReference>
<dbReference type="GO" id="GO:0005763">
    <property type="term" value="C:mitochondrial small ribosomal subunit"/>
    <property type="evidence" value="ECO:0007669"/>
    <property type="project" value="TreeGrafter"/>
</dbReference>
<dbReference type="GO" id="GO:0006412">
    <property type="term" value="P:translation"/>
    <property type="evidence" value="ECO:0007669"/>
    <property type="project" value="InterPro"/>
</dbReference>
<gene>
    <name evidence="9" type="ORF">QJS10_CPB20g01662</name>
</gene>
<feature type="region of interest" description="Disordered" evidence="8">
    <location>
        <begin position="396"/>
        <end position="434"/>
    </location>
</feature>
<evidence type="ECO:0000313" key="9">
    <source>
        <dbReference type="EMBL" id="KAK1285538.1"/>
    </source>
</evidence>
<dbReference type="Proteomes" id="UP001180020">
    <property type="component" value="Unassembled WGS sequence"/>
</dbReference>
<reference evidence="9" key="2">
    <citation type="submission" date="2023-06" db="EMBL/GenBank/DDBJ databases">
        <authorList>
            <person name="Ma L."/>
            <person name="Liu K.-W."/>
            <person name="Li Z."/>
            <person name="Hsiao Y.-Y."/>
            <person name="Qi Y."/>
            <person name="Fu T."/>
            <person name="Tang G."/>
            <person name="Zhang D."/>
            <person name="Sun W.-H."/>
            <person name="Liu D.-K."/>
            <person name="Li Y."/>
            <person name="Chen G.-Z."/>
            <person name="Liu X.-D."/>
            <person name="Liao X.-Y."/>
            <person name="Jiang Y.-T."/>
            <person name="Yu X."/>
            <person name="Hao Y."/>
            <person name="Huang J."/>
            <person name="Zhao X.-W."/>
            <person name="Ke S."/>
            <person name="Chen Y.-Y."/>
            <person name="Wu W.-L."/>
            <person name="Hsu J.-L."/>
            <person name="Lin Y.-F."/>
            <person name="Huang M.-D."/>
            <person name="Li C.-Y."/>
            <person name="Huang L."/>
            <person name="Wang Z.-W."/>
            <person name="Zhao X."/>
            <person name="Zhong W.-Y."/>
            <person name="Peng D.-H."/>
            <person name="Ahmad S."/>
            <person name="Lan S."/>
            <person name="Zhang J.-S."/>
            <person name="Tsai W.-C."/>
            <person name="Van De Peer Y."/>
            <person name="Liu Z.-J."/>
        </authorList>
    </citation>
    <scope>NUCLEOTIDE SEQUENCE</scope>
    <source>
        <strain evidence="9">CP</strain>
        <tissue evidence="9">Leaves</tissue>
    </source>
</reference>
<keyword evidence="3" id="KW-0809">Transit peptide</keyword>
<dbReference type="Pfam" id="PF09243">
    <property type="entry name" value="Rsm22"/>
    <property type="match status" value="2"/>
</dbReference>
<feature type="compositionally biased region" description="Acidic residues" evidence="8">
    <location>
        <begin position="414"/>
        <end position="429"/>
    </location>
</feature>
<protein>
    <recommendedName>
        <fullName evidence="11">Methyltransferase-like protein 17, mitochondrial</fullName>
    </recommendedName>
</protein>
<proteinExistence type="predicted"/>